<feature type="domain" description="Response regulatory" evidence="9">
    <location>
        <begin position="6"/>
        <end position="120"/>
    </location>
</feature>
<evidence type="ECO:0000256" key="4">
    <source>
        <dbReference type="ARBA" id="ARBA00023012"/>
    </source>
</evidence>
<feature type="modified residue" description="4-aspartylphosphate" evidence="8">
    <location>
        <position position="57"/>
    </location>
</feature>
<evidence type="ECO:0000256" key="3">
    <source>
        <dbReference type="ARBA" id="ARBA00022553"/>
    </source>
</evidence>
<evidence type="ECO:0000259" key="9">
    <source>
        <dbReference type="PROSITE" id="PS50110"/>
    </source>
</evidence>
<dbReference type="PROSITE" id="PS50110">
    <property type="entry name" value="RESPONSE_REGULATORY"/>
    <property type="match status" value="1"/>
</dbReference>
<keyword evidence="4" id="KW-0902">Two-component regulatory system</keyword>
<dbReference type="InterPro" id="IPR016032">
    <property type="entry name" value="Sig_transdc_resp-reg_C-effctor"/>
</dbReference>
<evidence type="ECO:0000313" key="10">
    <source>
        <dbReference type="EMBL" id="AFJ60824.1"/>
    </source>
</evidence>
<keyword evidence="3 8" id="KW-0597">Phosphoprotein</keyword>
<keyword evidence="6 10" id="KW-0238">DNA-binding</keyword>
<dbReference type="AlphaFoldDB" id="I2C2F0"/>
<dbReference type="SMART" id="SM00862">
    <property type="entry name" value="Trans_reg_C"/>
    <property type="match status" value="1"/>
</dbReference>
<dbReference type="GO" id="GO:0006355">
    <property type="term" value="P:regulation of DNA-templated transcription"/>
    <property type="evidence" value="ECO:0007669"/>
    <property type="project" value="InterPro"/>
</dbReference>
<dbReference type="InterPro" id="IPR001867">
    <property type="entry name" value="OmpR/PhoB-type_DNA-bd"/>
</dbReference>
<sequence>MGCGLKALIVDDEELALLHFNRMLERTNAFQSIITFQDPAEVLEHSELSAADAVFLDIEMPGINGIELAESIQELNEHIQVIFITAYNEFAIKAFELNAVDYLLKPVDNARLLTTVERIRMNKKLRTADENTGTDYVIQCFGNLDFYQSVNGVKTYITVKWRTSKARELYAFLLLNQGRTVSKDMLMEMFWPAYDISKASTQLYSTIYQIRKLIGQLPFSQSIENTDIGYILRLSGVKIDTVEWEKTLKEAPPLSAAALTRHMDIVMSYENHYLMENGYLWAEPEKARLAHLWLSKAYELIGFLIQEKNDHQAMDVCLQVEKIEPGDDKIIQYKLQLFNKLGKVEEAIKEYERYKQLKDKIN</sequence>
<reference evidence="10 11" key="1">
    <citation type="journal article" date="2012" name="J. Biotechnol.">
        <title>Genome sequence of the plant growth promoting strain Bacillus amyloliquefaciens subsp. plantarum B9601-Y2 and expression of mersacidin and other secondary metabolites.</title>
        <authorList>
            <person name="He P."/>
            <person name="Hao K."/>
            <person name="Blom J."/>
            <person name="Ruckert C."/>
            <person name="Vater J."/>
            <person name="Mao Z."/>
            <person name="Wu Y."/>
            <person name="Hou M."/>
            <person name="He P."/>
            <person name="He Y."/>
            <person name="Borriss R."/>
        </authorList>
    </citation>
    <scope>NUCLEOTIDE SEQUENCE [LARGE SCALE GENOMIC DNA]</scope>
    <source>
        <strain evidence="10">Y2</strain>
    </source>
</reference>
<dbReference type="GO" id="GO:0032993">
    <property type="term" value="C:protein-DNA complex"/>
    <property type="evidence" value="ECO:0007669"/>
    <property type="project" value="TreeGrafter"/>
</dbReference>
<gene>
    <name evidence="10" type="primary">lytTr</name>
    <name evidence="10" type="ORF">MUS_0764</name>
</gene>
<dbReference type="Gene3D" id="1.10.10.10">
    <property type="entry name" value="Winged helix-like DNA-binding domain superfamily/Winged helix DNA-binding domain"/>
    <property type="match status" value="1"/>
</dbReference>
<name>I2C2F0_BACAY</name>
<dbReference type="SUPFAM" id="SSF52172">
    <property type="entry name" value="CheY-like"/>
    <property type="match status" value="1"/>
</dbReference>
<organism evidence="10 11">
    <name type="scientific">Bacillus amyloliquefaciens (strain Y2)</name>
    <name type="common">Bacillus amyloliquefaciens subsp. plantarum (strain B9601-Y2)</name>
    <dbReference type="NCBI Taxonomy" id="1155777"/>
    <lineage>
        <taxon>Bacteria</taxon>
        <taxon>Bacillati</taxon>
        <taxon>Bacillota</taxon>
        <taxon>Bacilli</taxon>
        <taxon>Bacillales</taxon>
        <taxon>Bacillaceae</taxon>
        <taxon>Bacillus</taxon>
        <taxon>Bacillus amyloliquefaciens group</taxon>
    </lineage>
</organism>
<evidence type="ECO:0000256" key="1">
    <source>
        <dbReference type="ARBA" id="ARBA00004496"/>
    </source>
</evidence>
<dbReference type="SMART" id="SM00448">
    <property type="entry name" value="REC"/>
    <property type="match status" value="1"/>
</dbReference>
<dbReference type="GO" id="GO:0000976">
    <property type="term" value="F:transcription cis-regulatory region binding"/>
    <property type="evidence" value="ECO:0007669"/>
    <property type="project" value="TreeGrafter"/>
</dbReference>
<comment type="subcellular location">
    <subcellularLocation>
        <location evidence="1">Cytoplasm</location>
    </subcellularLocation>
</comment>
<dbReference type="Pfam" id="PF00486">
    <property type="entry name" value="Trans_reg_C"/>
    <property type="match status" value="1"/>
</dbReference>
<dbReference type="Pfam" id="PF00072">
    <property type="entry name" value="Response_reg"/>
    <property type="match status" value="1"/>
</dbReference>
<keyword evidence="2" id="KW-0963">Cytoplasm</keyword>
<dbReference type="InterPro" id="IPR011006">
    <property type="entry name" value="CheY-like_superfamily"/>
</dbReference>
<dbReference type="EMBL" id="CP003332">
    <property type="protein sequence ID" value="AFJ60824.1"/>
    <property type="molecule type" value="Genomic_DNA"/>
</dbReference>
<dbReference type="Proteomes" id="UP000002878">
    <property type="component" value="Chromosome"/>
</dbReference>
<dbReference type="InterPro" id="IPR036388">
    <property type="entry name" value="WH-like_DNA-bd_sf"/>
</dbReference>
<keyword evidence="5" id="KW-0805">Transcription regulation</keyword>
<dbReference type="InterPro" id="IPR039420">
    <property type="entry name" value="WalR-like"/>
</dbReference>
<evidence type="ECO:0000313" key="11">
    <source>
        <dbReference type="Proteomes" id="UP000002878"/>
    </source>
</evidence>
<dbReference type="Gene3D" id="3.40.50.2300">
    <property type="match status" value="1"/>
</dbReference>
<dbReference type="GO" id="GO:0000156">
    <property type="term" value="F:phosphorelay response regulator activity"/>
    <property type="evidence" value="ECO:0007669"/>
    <property type="project" value="TreeGrafter"/>
</dbReference>
<dbReference type="PATRIC" id="fig|1126211.3.peg.736"/>
<accession>I2C2F0</accession>
<dbReference type="SUPFAM" id="SSF46894">
    <property type="entry name" value="C-terminal effector domain of the bipartite response regulators"/>
    <property type="match status" value="1"/>
</dbReference>
<evidence type="ECO:0000256" key="7">
    <source>
        <dbReference type="ARBA" id="ARBA00023163"/>
    </source>
</evidence>
<dbReference type="KEGG" id="bqy:MUS_0764"/>
<evidence type="ECO:0000256" key="5">
    <source>
        <dbReference type="ARBA" id="ARBA00023015"/>
    </source>
</evidence>
<proteinExistence type="predicted"/>
<evidence type="ECO:0000256" key="6">
    <source>
        <dbReference type="ARBA" id="ARBA00023125"/>
    </source>
</evidence>
<protein>
    <submittedName>
        <fullName evidence="10">DNA-binding response regulator</fullName>
    </submittedName>
</protein>
<dbReference type="InterPro" id="IPR001789">
    <property type="entry name" value="Sig_transdc_resp-reg_receiver"/>
</dbReference>
<dbReference type="GO" id="GO:0005829">
    <property type="term" value="C:cytosol"/>
    <property type="evidence" value="ECO:0007669"/>
    <property type="project" value="TreeGrafter"/>
</dbReference>
<keyword evidence="7" id="KW-0804">Transcription</keyword>
<evidence type="ECO:0000256" key="2">
    <source>
        <dbReference type="ARBA" id="ARBA00022490"/>
    </source>
</evidence>
<dbReference type="PANTHER" id="PTHR48111:SF17">
    <property type="entry name" value="TRANSCRIPTIONAL REGULATORY PROTEIN YPDB"/>
    <property type="match status" value="1"/>
</dbReference>
<evidence type="ECO:0000256" key="8">
    <source>
        <dbReference type="PROSITE-ProRule" id="PRU00169"/>
    </source>
</evidence>
<dbReference type="PANTHER" id="PTHR48111">
    <property type="entry name" value="REGULATOR OF RPOS"/>
    <property type="match status" value="1"/>
</dbReference>
<dbReference type="HOGENOM" id="CLU_000445_14_3_9"/>